<name>A0ABD3BMU1_9LAMI</name>
<accession>A0ABD3BMU1</accession>
<dbReference type="EMBL" id="JAVIJP010000081">
    <property type="protein sequence ID" value="KAL3618421.1"/>
    <property type="molecule type" value="Genomic_DNA"/>
</dbReference>
<gene>
    <name evidence="1" type="primary">IPO5</name>
    <name evidence="1" type="ORF">CASFOL_038742</name>
</gene>
<sequence>MLQIAEAESLEEGMRHLVRKLRHFINRLFANLMKMLLDVEDDLAWHSAEA</sequence>
<reference evidence="2" key="1">
    <citation type="journal article" date="2024" name="IScience">
        <title>Strigolactones Initiate the Formation of Haustorium-like Structures in Castilleja.</title>
        <authorList>
            <person name="Buerger M."/>
            <person name="Peterson D."/>
            <person name="Chory J."/>
        </authorList>
    </citation>
    <scope>NUCLEOTIDE SEQUENCE [LARGE SCALE GENOMIC DNA]</scope>
</reference>
<protein>
    <submittedName>
        <fullName evidence="1">Importin-5</fullName>
    </submittedName>
</protein>
<organism evidence="1 2">
    <name type="scientific">Castilleja foliolosa</name>
    <dbReference type="NCBI Taxonomy" id="1961234"/>
    <lineage>
        <taxon>Eukaryota</taxon>
        <taxon>Viridiplantae</taxon>
        <taxon>Streptophyta</taxon>
        <taxon>Embryophyta</taxon>
        <taxon>Tracheophyta</taxon>
        <taxon>Spermatophyta</taxon>
        <taxon>Magnoliopsida</taxon>
        <taxon>eudicotyledons</taxon>
        <taxon>Gunneridae</taxon>
        <taxon>Pentapetalae</taxon>
        <taxon>asterids</taxon>
        <taxon>lamiids</taxon>
        <taxon>Lamiales</taxon>
        <taxon>Orobanchaceae</taxon>
        <taxon>Pedicularideae</taxon>
        <taxon>Castillejinae</taxon>
        <taxon>Castilleja</taxon>
    </lineage>
</organism>
<evidence type="ECO:0000313" key="2">
    <source>
        <dbReference type="Proteomes" id="UP001632038"/>
    </source>
</evidence>
<dbReference type="Proteomes" id="UP001632038">
    <property type="component" value="Unassembled WGS sequence"/>
</dbReference>
<comment type="caution">
    <text evidence="1">The sequence shown here is derived from an EMBL/GenBank/DDBJ whole genome shotgun (WGS) entry which is preliminary data.</text>
</comment>
<dbReference type="AlphaFoldDB" id="A0ABD3BMU1"/>
<proteinExistence type="predicted"/>
<keyword evidence="2" id="KW-1185">Reference proteome</keyword>
<evidence type="ECO:0000313" key="1">
    <source>
        <dbReference type="EMBL" id="KAL3618421.1"/>
    </source>
</evidence>